<keyword evidence="3" id="KW-0804">Transcription</keyword>
<keyword evidence="2 4" id="KW-0238">DNA-binding</keyword>
<keyword evidence="7" id="KW-1185">Reference proteome</keyword>
<gene>
    <name evidence="6" type="ORF">D9V32_14995</name>
</gene>
<accession>A0A3L6ZZY6</accession>
<evidence type="ECO:0000313" key="7">
    <source>
        <dbReference type="Proteomes" id="UP000272503"/>
    </source>
</evidence>
<evidence type="ECO:0000256" key="1">
    <source>
        <dbReference type="ARBA" id="ARBA00023015"/>
    </source>
</evidence>
<proteinExistence type="predicted"/>
<evidence type="ECO:0000256" key="3">
    <source>
        <dbReference type="ARBA" id="ARBA00023163"/>
    </source>
</evidence>
<reference evidence="6 7" key="1">
    <citation type="submission" date="2018-10" db="EMBL/GenBank/DDBJ databases">
        <authorList>
            <person name="Li J."/>
        </authorList>
    </citation>
    <scope>NUCLEOTIDE SEQUENCE [LARGE SCALE GENOMIC DNA]</scope>
    <source>
        <strain evidence="6 7">IF 016277</strain>
    </source>
</reference>
<name>A0A3L6ZZY6_9MICO</name>
<dbReference type="Gene3D" id="1.10.357.10">
    <property type="entry name" value="Tetracycline Repressor, domain 2"/>
    <property type="match status" value="1"/>
</dbReference>
<comment type="caution">
    <text evidence="6">The sequence shown here is derived from an EMBL/GenBank/DDBJ whole genome shotgun (WGS) entry which is preliminary data.</text>
</comment>
<dbReference type="PRINTS" id="PR00455">
    <property type="entry name" value="HTHTETR"/>
</dbReference>
<dbReference type="PANTHER" id="PTHR30055:SF234">
    <property type="entry name" value="HTH-TYPE TRANSCRIPTIONAL REGULATOR BETI"/>
    <property type="match status" value="1"/>
</dbReference>
<dbReference type="InterPro" id="IPR001647">
    <property type="entry name" value="HTH_TetR"/>
</dbReference>
<organism evidence="6 7">
    <name type="scientific">Mycetocola tolaasinivorans</name>
    <dbReference type="NCBI Taxonomy" id="76635"/>
    <lineage>
        <taxon>Bacteria</taxon>
        <taxon>Bacillati</taxon>
        <taxon>Actinomycetota</taxon>
        <taxon>Actinomycetes</taxon>
        <taxon>Micrococcales</taxon>
        <taxon>Microbacteriaceae</taxon>
        <taxon>Mycetocola</taxon>
    </lineage>
</organism>
<evidence type="ECO:0000256" key="4">
    <source>
        <dbReference type="PROSITE-ProRule" id="PRU00335"/>
    </source>
</evidence>
<protein>
    <submittedName>
        <fullName evidence="6">TetR family transcriptional regulator</fullName>
    </submittedName>
</protein>
<dbReference type="PROSITE" id="PS50977">
    <property type="entry name" value="HTH_TETR_2"/>
    <property type="match status" value="1"/>
</dbReference>
<evidence type="ECO:0000256" key="2">
    <source>
        <dbReference type="ARBA" id="ARBA00023125"/>
    </source>
</evidence>
<feature type="DNA-binding region" description="H-T-H motif" evidence="4">
    <location>
        <begin position="19"/>
        <end position="38"/>
    </location>
</feature>
<dbReference type="OrthoDB" id="956698at2"/>
<dbReference type="InterPro" id="IPR050109">
    <property type="entry name" value="HTH-type_TetR-like_transc_reg"/>
</dbReference>
<dbReference type="SUPFAM" id="SSF46689">
    <property type="entry name" value="Homeodomain-like"/>
    <property type="match status" value="1"/>
</dbReference>
<sequence>MLEDAAAELFLEQGYPATSIEQITQRAGVSRNTFFNYFGAKADLLWIDLDHSIAALVGALATSGEASVGTPSGTALERLRALILAVAAEHPASRVPWAFSQAELMGTRADLEASAPARLLALSEAIASFVRAEFSEFIARTIGSVAVGAIAAGVAAWITAGVRRDPLQAYVAAALAPALAGFTDTPGDPS</sequence>
<dbReference type="GO" id="GO:0003700">
    <property type="term" value="F:DNA-binding transcription factor activity"/>
    <property type="evidence" value="ECO:0007669"/>
    <property type="project" value="TreeGrafter"/>
</dbReference>
<dbReference type="InterPro" id="IPR041347">
    <property type="entry name" value="MftR_C"/>
</dbReference>
<dbReference type="AlphaFoldDB" id="A0A3L6ZZY6"/>
<dbReference type="PANTHER" id="PTHR30055">
    <property type="entry name" value="HTH-TYPE TRANSCRIPTIONAL REGULATOR RUTR"/>
    <property type="match status" value="1"/>
</dbReference>
<dbReference type="Pfam" id="PF17754">
    <property type="entry name" value="TetR_C_14"/>
    <property type="match status" value="1"/>
</dbReference>
<evidence type="ECO:0000313" key="6">
    <source>
        <dbReference type="EMBL" id="RLP72752.1"/>
    </source>
</evidence>
<dbReference type="Proteomes" id="UP000272503">
    <property type="component" value="Unassembled WGS sequence"/>
</dbReference>
<dbReference type="Pfam" id="PF00440">
    <property type="entry name" value="TetR_N"/>
    <property type="match status" value="1"/>
</dbReference>
<keyword evidence="1" id="KW-0805">Transcription regulation</keyword>
<feature type="domain" description="HTH tetR-type" evidence="5">
    <location>
        <begin position="1"/>
        <end position="56"/>
    </location>
</feature>
<evidence type="ECO:0000259" key="5">
    <source>
        <dbReference type="PROSITE" id="PS50977"/>
    </source>
</evidence>
<dbReference type="EMBL" id="RCUX01000016">
    <property type="protein sequence ID" value="RLP72752.1"/>
    <property type="molecule type" value="Genomic_DNA"/>
</dbReference>
<dbReference type="GO" id="GO:0000976">
    <property type="term" value="F:transcription cis-regulatory region binding"/>
    <property type="evidence" value="ECO:0007669"/>
    <property type="project" value="TreeGrafter"/>
</dbReference>
<dbReference type="InterPro" id="IPR009057">
    <property type="entry name" value="Homeodomain-like_sf"/>
</dbReference>